<dbReference type="InterPro" id="IPR006016">
    <property type="entry name" value="UspA"/>
</dbReference>
<dbReference type="Gene3D" id="3.40.50.620">
    <property type="entry name" value="HUPs"/>
    <property type="match status" value="2"/>
</dbReference>
<dbReference type="PANTHER" id="PTHR46268:SF6">
    <property type="entry name" value="UNIVERSAL STRESS PROTEIN UP12"/>
    <property type="match status" value="1"/>
</dbReference>
<organism evidence="3 4">
    <name type="scientific">Microbispora catharanthi</name>
    <dbReference type="NCBI Taxonomy" id="1712871"/>
    <lineage>
        <taxon>Bacteria</taxon>
        <taxon>Bacillati</taxon>
        <taxon>Actinomycetota</taxon>
        <taxon>Actinomycetes</taxon>
        <taxon>Streptosporangiales</taxon>
        <taxon>Streptosporangiaceae</taxon>
        <taxon>Microbispora</taxon>
    </lineage>
</organism>
<dbReference type="PANTHER" id="PTHR46268">
    <property type="entry name" value="STRESS RESPONSE PROTEIN NHAX"/>
    <property type="match status" value="1"/>
</dbReference>
<evidence type="ECO:0000313" key="3">
    <source>
        <dbReference type="EMBL" id="KAB8176051.1"/>
    </source>
</evidence>
<dbReference type="RefSeq" id="WP_139580266.1">
    <property type="nucleotide sequence ID" value="NZ_VDMA02000033.1"/>
</dbReference>
<proteinExistence type="inferred from homology"/>
<evidence type="ECO:0000313" key="4">
    <source>
        <dbReference type="Proteomes" id="UP000313066"/>
    </source>
</evidence>
<evidence type="ECO:0000256" key="1">
    <source>
        <dbReference type="ARBA" id="ARBA00008791"/>
    </source>
</evidence>
<comment type="similarity">
    <text evidence="1">Belongs to the universal stress protein A family.</text>
</comment>
<evidence type="ECO:0000259" key="2">
    <source>
        <dbReference type="Pfam" id="PF00582"/>
    </source>
</evidence>
<name>A0A5N6B4Q9_9ACTN</name>
<dbReference type="InterPro" id="IPR006015">
    <property type="entry name" value="Universal_stress_UspA"/>
</dbReference>
<gene>
    <name evidence="3" type="ORF">FH610_039010</name>
</gene>
<dbReference type="AlphaFoldDB" id="A0A5N6B4Q9"/>
<dbReference type="PRINTS" id="PR01438">
    <property type="entry name" value="UNVRSLSTRESS"/>
</dbReference>
<feature type="domain" description="UspA" evidence="2">
    <location>
        <begin position="149"/>
        <end position="282"/>
    </location>
</feature>
<dbReference type="Proteomes" id="UP000313066">
    <property type="component" value="Unassembled WGS sequence"/>
</dbReference>
<sequence>MIKPVIVATDGSPAAVAAVEWAAGDAARKGLPLRIVHAVDRLPYELTRYPVVPSDDQLIRAGRRVLEEAEQAVRETHPALRVTTALPEGEPVKVLRREAADGAEIVIGSTGHGGFAGMLLGSVSTHLAGQVPVPLVVVRPEPSAPHGLIVVGVDGSDEAEAALTYAFEEARLRGCRLLGLYAWQLPVHAYAPEITYDVDEVRQAQEEHVATVVATYRERYPDVDAEIRAVCAHPVPVLVEAAEKADLLVVGSRGLGAIGSVVLGSVSRAVLHHAGCPVAVVRPSATDQ</sequence>
<protein>
    <submittedName>
        <fullName evidence="3">Universal stress protein</fullName>
    </submittedName>
</protein>
<dbReference type="EMBL" id="VDMA02000033">
    <property type="protein sequence ID" value="KAB8176051.1"/>
    <property type="molecule type" value="Genomic_DNA"/>
</dbReference>
<dbReference type="InterPro" id="IPR014729">
    <property type="entry name" value="Rossmann-like_a/b/a_fold"/>
</dbReference>
<comment type="caution">
    <text evidence="3">The sequence shown here is derived from an EMBL/GenBank/DDBJ whole genome shotgun (WGS) entry which is preliminary data.</text>
</comment>
<keyword evidence="4" id="KW-1185">Reference proteome</keyword>
<dbReference type="Pfam" id="PF00582">
    <property type="entry name" value="Usp"/>
    <property type="match status" value="2"/>
</dbReference>
<feature type="domain" description="UspA" evidence="2">
    <location>
        <begin position="1"/>
        <end position="139"/>
    </location>
</feature>
<accession>A0A5N6B4Q9</accession>
<reference evidence="3 4" key="1">
    <citation type="submission" date="2019-10" db="EMBL/GenBank/DDBJ databases">
        <title>Nonomuraea sp. nov., isolated from Phyllanthus amarus.</title>
        <authorList>
            <person name="Klykleung N."/>
            <person name="Tanasupawat S."/>
        </authorList>
    </citation>
    <scope>NUCLEOTIDE SEQUENCE [LARGE SCALE GENOMIC DNA]</scope>
    <source>
        <strain evidence="3 4">CR1-09</strain>
    </source>
</reference>
<dbReference type="SUPFAM" id="SSF52402">
    <property type="entry name" value="Adenine nucleotide alpha hydrolases-like"/>
    <property type="match status" value="2"/>
</dbReference>